<gene>
    <name evidence="1" type="ORF">QYE76_035130</name>
</gene>
<name>A0AAD8R0C0_LOLMU</name>
<dbReference type="Proteomes" id="UP001231189">
    <property type="component" value="Unassembled WGS sequence"/>
</dbReference>
<dbReference type="PANTHER" id="PTHR47150:SF5">
    <property type="entry name" value="OS07G0546750 PROTEIN"/>
    <property type="match status" value="1"/>
</dbReference>
<accession>A0AAD8R0C0</accession>
<dbReference type="PANTHER" id="PTHR47150">
    <property type="entry name" value="OS12G0169200 PROTEIN"/>
    <property type="match status" value="1"/>
</dbReference>
<reference evidence="1" key="1">
    <citation type="submission" date="2023-07" db="EMBL/GenBank/DDBJ databases">
        <title>A chromosome-level genome assembly of Lolium multiflorum.</title>
        <authorList>
            <person name="Chen Y."/>
            <person name="Copetti D."/>
            <person name="Kolliker R."/>
            <person name="Studer B."/>
        </authorList>
    </citation>
    <scope>NUCLEOTIDE SEQUENCE</scope>
    <source>
        <strain evidence="1">02402/16</strain>
        <tissue evidence="1">Leaf</tissue>
    </source>
</reference>
<evidence type="ECO:0000313" key="2">
    <source>
        <dbReference type="Proteomes" id="UP001231189"/>
    </source>
</evidence>
<dbReference type="AlphaFoldDB" id="A0AAD8R0C0"/>
<keyword evidence="2" id="KW-1185">Reference proteome</keyword>
<evidence type="ECO:0008006" key="3">
    <source>
        <dbReference type="Google" id="ProtNLM"/>
    </source>
</evidence>
<dbReference type="Pfam" id="PF04827">
    <property type="entry name" value="Plant_tran"/>
    <property type="match status" value="1"/>
</dbReference>
<evidence type="ECO:0000313" key="1">
    <source>
        <dbReference type="EMBL" id="KAK1611457.1"/>
    </source>
</evidence>
<proteinExistence type="predicted"/>
<comment type="caution">
    <text evidence="1">The sequence shown here is derived from an EMBL/GenBank/DDBJ whole genome shotgun (WGS) entry which is preliminary data.</text>
</comment>
<sequence length="201" mass="22192">MSTRHGAVVSRDGCMQCDGIAQDGGVVWRRGGIDGRPGMVNAMISLEDGVEEDGGSNFYDVCVSCDAPTPTPSADVRRSATVLAVGSVVAARESRIVLGVSYEINGNAYDKPYYLADGIYPDWATLVKIVRNPNSEKTRMFAKMQEACRKDVERGFGVLQTRWAIVHHPTRIWSLKTMHEVINCCVIMYNMIVENERDDGQ</sequence>
<dbReference type="EMBL" id="JAUUTY010000007">
    <property type="protein sequence ID" value="KAK1611457.1"/>
    <property type="molecule type" value="Genomic_DNA"/>
</dbReference>
<protein>
    <recommendedName>
        <fullName evidence="3">DDE Tnp4 domain-containing protein</fullName>
    </recommendedName>
</protein>
<dbReference type="InterPro" id="IPR006912">
    <property type="entry name" value="Harbinger_derived_prot"/>
</dbReference>
<organism evidence="1 2">
    <name type="scientific">Lolium multiflorum</name>
    <name type="common">Italian ryegrass</name>
    <name type="synonym">Lolium perenne subsp. multiflorum</name>
    <dbReference type="NCBI Taxonomy" id="4521"/>
    <lineage>
        <taxon>Eukaryota</taxon>
        <taxon>Viridiplantae</taxon>
        <taxon>Streptophyta</taxon>
        <taxon>Embryophyta</taxon>
        <taxon>Tracheophyta</taxon>
        <taxon>Spermatophyta</taxon>
        <taxon>Magnoliopsida</taxon>
        <taxon>Liliopsida</taxon>
        <taxon>Poales</taxon>
        <taxon>Poaceae</taxon>
        <taxon>BOP clade</taxon>
        <taxon>Pooideae</taxon>
        <taxon>Poodae</taxon>
        <taxon>Poeae</taxon>
        <taxon>Poeae Chloroplast Group 2 (Poeae type)</taxon>
        <taxon>Loliodinae</taxon>
        <taxon>Loliinae</taxon>
        <taxon>Lolium</taxon>
    </lineage>
</organism>